<name>A0A0M0KAG7_9EUKA</name>
<sequence>MADLEDASKLSKAAREAGALQLCCDAVRHESARVHQPALAVLVCFTTTEVDPDAHLNRAIVSAHPRGFEGVVERLFSDVPLTVALACGALQNLCRSDVAHVAMLSTCGGTERLRSLTMCGQDGIAVAANACLTNLLGWHRAASRPSLATASPIVSAHYGAGPPSMQVPTTAATASPGPPSVCIALVLFNLVVASADQAEYQADGARDGARGVEERRRAS</sequence>
<reference evidence="2" key="1">
    <citation type="journal article" date="2015" name="PLoS Genet.">
        <title>Genome Sequence and Transcriptome Analyses of Chrysochromulina tobin: Metabolic Tools for Enhanced Algal Fitness in the Prominent Order Prymnesiales (Haptophyceae).</title>
        <authorList>
            <person name="Hovde B.T."/>
            <person name="Deodato C.R."/>
            <person name="Hunsperger H.M."/>
            <person name="Ryken S.A."/>
            <person name="Yost W."/>
            <person name="Jha R.K."/>
            <person name="Patterson J."/>
            <person name="Monnat R.J. Jr."/>
            <person name="Barlow S.B."/>
            <person name="Starkenburg S.R."/>
            <person name="Cattolico R.A."/>
        </authorList>
    </citation>
    <scope>NUCLEOTIDE SEQUENCE</scope>
    <source>
        <strain evidence="2">CCMP291</strain>
    </source>
</reference>
<dbReference type="InterPro" id="IPR011989">
    <property type="entry name" value="ARM-like"/>
</dbReference>
<comment type="caution">
    <text evidence="1">The sequence shown here is derived from an EMBL/GenBank/DDBJ whole genome shotgun (WGS) entry which is preliminary data.</text>
</comment>
<protein>
    <recommendedName>
        <fullName evidence="3">Armadillo repeat-containing protein 8</fullName>
    </recommendedName>
</protein>
<accession>A0A0M0KAG7</accession>
<evidence type="ECO:0000313" key="2">
    <source>
        <dbReference type="Proteomes" id="UP000037460"/>
    </source>
</evidence>
<organism evidence="1 2">
    <name type="scientific">Chrysochromulina tobinii</name>
    <dbReference type="NCBI Taxonomy" id="1460289"/>
    <lineage>
        <taxon>Eukaryota</taxon>
        <taxon>Haptista</taxon>
        <taxon>Haptophyta</taxon>
        <taxon>Prymnesiophyceae</taxon>
        <taxon>Prymnesiales</taxon>
        <taxon>Chrysochromulinaceae</taxon>
        <taxon>Chrysochromulina</taxon>
    </lineage>
</organism>
<dbReference type="Gene3D" id="1.25.10.10">
    <property type="entry name" value="Leucine-rich Repeat Variant"/>
    <property type="match status" value="1"/>
</dbReference>
<dbReference type="Proteomes" id="UP000037460">
    <property type="component" value="Unassembled WGS sequence"/>
</dbReference>
<dbReference type="EMBL" id="JWZX01000735">
    <property type="protein sequence ID" value="KOO35836.1"/>
    <property type="molecule type" value="Genomic_DNA"/>
</dbReference>
<evidence type="ECO:0008006" key="3">
    <source>
        <dbReference type="Google" id="ProtNLM"/>
    </source>
</evidence>
<dbReference type="SUPFAM" id="SSF48371">
    <property type="entry name" value="ARM repeat"/>
    <property type="match status" value="1"/>
</dbReference>
<keyword evidence="2" id="KW-1185">Reference proteome</keyword>
<dbReference type="InterPro" id="IPR016024">
    <property type="entry name" value="ARM-type_fold"/>
</dbReference>
<gene>
    <name evidence="1" type="ORF">Ctob_015331</name>
</gene>
<dbReference type="AlphaFoldDB" id="A0A0M0KAG7"/>
<evidence type="ECO:0000313" key="1">
    <source>
        <dbReference type="EMBL" id="KOO35836.1"/>
    </source>
</evidence>
<proteinExistence type="predicted"/>